<dbReference type="NCBIfam" id="NF047646">
    <property type="entry name" value="REP_Tyr_transpos"/>
    <property type="match status" value="1"/>
</dbReference>
<proteinExistence type="predicted"/>
<feature type="domain" description="Transposase IS200-like" evidence="1">
    <location>
        <begin position="18"/>
        <end position="132"/>
    </location>
</feature>
<dbReference type="PANTHER" id="PTHR36966:SF1">
    <property type="entry name" value="REP-ASSOCIATED TYROSINE TRANSPOSASE"/>
    <property type="match status" value="1"/>
</dbReference>
<reference evidence="3" key="1">
    <citation type="journal article" date="2019" name="Int. J. Syst. Evol. Microbiol.">
        <title>The Global Catalogue of Microorganisms (GCM) 10K type strain sequencing project: providing services to taxonomists for standard genome sequencing and annotation.</title>
        <authorList>
            <consortium name="The Broad Institute Genomics Platform"/>
            <consortium name="The Broad Institute Genome Sequencing Center for Infectious Disease"/>
            <person name="Wu L."/>
            <person name="Ma J."/>
        </authorList>
    </citation>
    <scope>NUCLEOTIDE SEQUENCE [LARGE SCALE GENOMIC DNA]</scope>
    <source>
        <strain evidence="3">KCTC 42424</strain>
    </source>
</reference>
<dbReference type="SMART" id="SM01321">
    <property type="entry name" value="Y1_Tnp"/>
    <property type="match status" value="1"/>
</dbReference>
<dbReference type="Pfam" id="PF01797">
    <property type="entry name" value="Y1_Tnp"/>
    <property type="match status" value="1"/>
</dbReference>
<keyword evidence="3" id="KW-1185">Reference proteome</keyword>
<accession>A0ABV7VRX9</accession>
<dbReference type="SUPFAM" id="SSF143422">
    <property type="entry name" value="Transposase IS200-like"/>
    <property type="match status" value="1"/>
</dbReference>
<name>A0ABV7VRX9_9GAMM</name>
<dbReference type="InterPro" id="IPR036515">
    <property type="entry name" value="Transposase_17_sf"/>
</dbReference>
<dbReference type="Proteomes" id="UP001595722">
    <property type="component" value="Unassembled WGS sequence"/>
</dbReference>
<protein>
    <submittedName>
        <fullName evidence="2">Transposase</fullName>
    </submittedName>
</protein>
<organism evidence="2 3">
    <name type="scientific">Bacterioplanoides pacificum</name>
    <dbReference type="NCBI Taxonomy" id="1171596"/>
    <lineage>
        <taxon>Bacteria</taxon>
        <taxon>Pseudomonadati</taxon>
        <taxon>Pseudomonadota</taxon>
        <taxon>Gammaproteobacteria</taxon>
        <taxon>Oceanospirillales</taxon>
        <taxon>Oceanospirillaceae</taxon>
        <taxon>Bacterioplanoides</taxon>
    </lineage>
</organism>
<comment type="caution">
    <text evidence="2">The sequence shown here is derived from an EMBL/GenBank/DDBJ whole genome shotgun (WGS) entry which is preliminary data.</text>
</comment>
<dbReference type="EMBL" id="JBHRYB010000003">
    <property type="protein sequence ID" value="MFC3679276.1"/>
    <property type="molecule type" value="Genomic_DNA"/>
</dbReference>
<dbReference type="PANTHER" id="PTHR36966">
    <property type="entry name" value="REP-ASSOCIATED TYROSINE TRANSPOSASE"/>
    <property type="match status" value="1"/>
</dbReference>
<evidence type="ECO:0000313" key="2">
    <source>
        <dbReference type="EMBL" id="MFC3679276.1"/>
    </source>
</evidence>
<dbReference type="Gene3D" id="3.30.70.1290">
    <property type="entry name" value="Transposase IS200-like"/>
    <property type="match status" value="1"/>
</dbReference>
<gene>
    <name evidence="2" type="ORF">ACFOMG_04015</name>
</gene>
<evidence type="ECO:0000259" key="1">
    <source>
        <dbReference type="SMART" id="SM01321"/>
    </source>
</evidence>
<sequence length="155" mass="17677">MSKPLQGYQHLRKGRVSIDHQIYLITTVTHQRSPVFAEYSRACAACRMFSSVLTQDHHTLLCWVLMPDHVHWLLQLGEDGDISKVVGKLKATSAKAVRRLGFTGQVWAVGFHDHALRNDEDLLAVARYVVANPLRAGLVRRISEYPYWDAVWINN</sequence>
<dbReference type="InterPro" id="IPR002686">
    <property type="entry name" value="Transposase_17"/>
</dbReference>
<dbReference type="InterPro" id="IPR052715">
    <property type="entry name" value="RAYT_transposase"/>
</dbReference>
<evidence type="ECO:0000313" key="3">
    <source>
        <dbReference type="Proteomes" id="UP001595722"/>
    </source>
</evidence>
<dbReference type="RefSeq" id="WP_376864932.1">
    <property type="nucleotide sequence ID" value="NZ_JBHRYB010000003.1"/>
</dbReference>